<gene>
    <name evidence="2" type="ORF">F4554_005958</name>
</gene>
<organism evidence="2 3">
    <name type="scientific">Actinopolymorpha rutila</name>
    <dbReference type="NCBI Taxonomy" id="446787"/>
    <lineage>
        <taxon>Bacteria</taxon>
        <taxon>Bacillati</taxon>
        <taxon>Actinomycetota</taxon>
        <taxon>Actinomycetes</taxon>
        <taxon>Propionibacteriales</taxon>
        <taxon>Actinopolymorphaceae</taxon>
        <taxon>Actinopolymorpha</taxon>
    </lineage>
</organism>
<comment type="caution">
    <text evidence="2">The sequence shown here is derived from an EMBL/GenBank/DDBJ whole genome shotgun (WGS) entry which is preliminary data.</text>
</comment>
<sequence>MTERDDPGWSSYQEAAEYVLDRLRDDSDPSARYGPGRVVVTPIEASDR</sequence>
<evidence type="ECO:0000313" key="3">
    <source>
        <dbReference type="Proteomes" id="UP000579605"/>
    </source>
</evidence>
<dbReference type="AlphaFoldDB" id="A0A852ZWI3"/>
<feature type="region of interest" description="Disordered" evidence="1">
    <location>
        <begin position="25"/>
        <end position="48"/>
    </location>
</feature>
<dbReference type="EMBL" id="JACBZH010000001">
    <property type="protein sequence ID" value="NYH93320.1"/>
    <property type="molecule type" value="Genomic_DNA"/>
</dbReference>
<keyword evidence="3" id="KW-1185">Reference proteome</keyword>
<accession>A0A852ZWI3</accession>
<dbReference type="Proteomes" id="UP000579605">
    <property type="component" value="Unassembled WGS sequence"/>
</dbReference>
<evidence type="ECO:0000256" key="1">
    <source>
        <dbReference type="SAM" id="MobiDB-lite"/>
    </source>
</evidence>
<dbReference type="RefSeq" id="WP_179790860.1">
    <property type="nucleotide sequence ID" value="NZ_BAAARR010000045.1"/>
</dbReference>
<name>A0A852ZWI3_9ACTN</name>
<evidence type="ECO:0000313" key="2">
    <source>
        <dbReference type="EMBL" id="NYH93320.1"/>
    </source>
</evidence>
<reference evidence="2 3" key="1">
    <citation type="submission" date="2020-07" db="EMBL/GenBank/DDBJ databases">
        <title>Sequencing the genomes of 1000 actinobacteria strains.</title>
        <authorList>
            <person name="Klenk H.-P."/>
        </authorList>
    </citation>
    <scope>NUCLEOTIDE SEQUENCE [LARGE SCALE GENOMIC DNA]</scope>
    <source>
        <strain evidence="2 3">DSM 18448</strain>
    </source>
</reference>
<protein>
    <submittedName>
        <fullName evidence="2">Uncharacterized protein</fullName>
    </submittedName>
</protein>
<proteinExistence type="predicted"/>